<dbReference type="OrthoDB" id="2320332at2759"/>
<dbReference type="SUPFAM" id="SSF55961">
    <property type="entry name" value="Bet v1-like"/>
    <property type="match status" value="1"/>
</dbReference>
<dbReference type="Proteomes" id="UP000758603">
    <property type="component" value="Unassembled WGS sequence"/>
</dbReference>
<comment type="caution">
    <text evidence="1">The sequence shown here is derived from an EMBL/GenBank/DDBJ whole genome shotgun (WGS) entry which is preliminary data.</text>
</comment>
<name>A0A9P8UC53_9PEZI</name>
<keyword evidence="2" id="KW-1185">Reference proteome</keyword>
<gene>
    <name evidence="1" type="ORF">BKA67DRAFT_583756</name>
</gene>
<proteinExistence type="predicted"/>
<protein>
    <submittedName>
        <fullName evidence="1">Uncharacterized protein</fullName>
    </submittedName>
</protein>
<evidence type="ECO:0000313" key="1">
    <source>
        <dbReference type="EMBL" id="KAH6646281.1"/>
    </source>
</evidence>
<accession>A0A9P8UC53</accession>
<dbReference type="RefSeq" id="XP_045952795.1">
    <property type="nucleotide sequence ID" value="XM_046104100.1"/>
</dbReference>
<dbReference type="EMBL" id="JAGPXC010000010">
    <property type="protein sequence ID" value="KAH6646281.1"/>
    <property type="molecule type" value="Genomic_DNA"/>
</dbReference>
<dbReference type="AlphaFoldDB" id="A0A9P8UC53"/>
<dbReference type="Gene3D" id="3.30.530.20">
    <property type="match status" value="1"/>
</dbReference>
<dbReference type="GeneID" id="70132991"/>
<organism evidence="1 2">
    <name type="scientific">Truncatella angustata</name>
    <dbReference type="NCBI Taxonomy" id="152316"/>
    <lineage>
        <taxon>Eukaryota</taxon>
        <taxon>Fungi</taxon>
        <taxon>Dikarya</taxon>
        <taxon>Ascomycota</taxon>
        <taxon>Pezizomycotina</taxon>
        <taxon>Sordariomycetes</taxon>
        <taxon>Xylariomycetidae</taxon>
        <taxon>Amphisphaeriales</taxon>
        <taxon>Sporocadaceae</taxon>
        <taxon>Truncatella</taxon>
    </lineage>
</organism>
<sequence length="146" mass="16246">MVAINIAYTAPTQVWAGLERKVRRAQDFVPIIISCDLLSEEQTEKGFTITRKVKFKGAGPKGDGSSVTEVCAHYAPSRVDFEQDNGSFISNIVSKGPDGELLMTYSFAWLHPDVAEGSNEVEKSEAEHWKVRANFFLMIARGLETY</sequence>
<evidence type="ECO:0000313" key="2">
    <source>
        <dbReference type="Proteomes" id="UP000758603"/>
    </source>
</evidence>
<reference evidence="1" key="1">
    <citation type="journal article" date="2021" name="Nat. Commun.">
        <title>Genetic determinants of endophytism in the Arabidopsis root mycobiome.</title>
        <authorList>
            <person name="Mesny F."/>
            <person name="Miyauchi S."/>
            <person name="Thiergart T."/>
            <person name="Pickel B."/>
            <person name="Atanasova L."/>
            <person name="Karlsson M."/>
            <person name="Huettel B."/>
            <person name="Barry K.W."/>
            <person name="Haridas S."/>
            <person name="Chen C."/>
            <person name="Bauer D."/>
            <person name="Andreopoulos W."/>
            <person name="Pangilinan J."/>
            <person name="LaButti K."/>
            <person name="Riley R."/>
            <person name="Lipzen A."/>
            <person name="Clum A."/>
            <person name="Drula E."/>
            <person name="Henrissat B."/>
            <person name="Kohler A."/>
            <person name="Grigoriev I.V."/>
            <person name="Martin F.M."/>
            <person name="Hacquard S."/>
        </authorList>
    </citation>
    <scope>NUCLEOTIDE SEQUENCE</scope>
    <source>
        <strain evidence="1">MPI-SDFR-AT-0073</strain>
    </source>
</reference>
<dbReference type="InterPro" id="IPR023393">
    <property type="entry name" value="START-like_dom_sf"/>
</dbReference>
<dbReference type="Pfam" id="PF08982">
    <property type="entry name" value="AtaL"/>
    <property type="match status" value="1"/>
</dbReference>
<dbReference type="InterPro" id="IPR015075">
    <property type="entry name" value="AtaL"/>
</dbReference>